<dbReference type="Proteomes" id="UP001139031">
    <property type="component" value="Unassembled WGS sequence"/>
</dbReference>
<dbReference type="RefSeq" id="WP_224191864.1">
    <property type="nucleotide sequence ID" value="NZ_JAIRAU010000011.1"/>
</dbReference>
<protein>
    <submittedName>
        <fullName evidence="2">DUF4123 domain-containing protein</fullName>
    </submittedName>
</protein>
<keyword evidence="3" id="KW-1185">Reference proteome</keyword>
<dbReference type="InterPro" id="IPR032030">
    <property type="entry name" value="YscD_cytoplasmic_dom"/>
</dbReference>
<dbReference type="InterPro" id="IPR025391">
    <property type="entry name" value="DUF4123"/>
</dbReference>
<dbReference type="SMART" id="SM00240">
    <property type="entry name" value="FHA"/>
    <property type="match status" value="1"/>
</dbReference>
<dbReference type="InterPro" id="IPR000253">
    <property type="entry name" value="FHA_dom"/>
</dbReference>
<organism evidence="2 3">
    <name type="scientific">Nannocystis pusilla</name>
    <dbReference type="NCBI Taxonomy" id="889268"/>
    <lineage>
        <taxon>Bacteria</taxon>
        <taxon>Pseudomonadati</taxon>
        <taxon>Myxococcota</taxon>
        <taxon>Polyangia</taxon>
        <taxon>Nannocystales</taxon>
        <taxon>Nannocystaceae</taxon>
        <taxon>Nannocystis</taxon>
    </lineage>
</organism>
<evidence type="ECO:0000313" key="3">
    <source>
        <dbReference type="Proteomes" id="UP001139031"/>
    </source>
</evidence>
<dbReference type="Pfam" id="PF13503">
    <property type="entry name" value="DUF4123"/>
    <property type="match status" value="1"/>
</dbReference>
<accession>A0ABS7TPI1</accession>
<dbReference type="CDD" id="cd00060">
    <property type="entry name" value="FHA"/>
    <property type="match status" value="1"/>
</dbReference>
<gene>
    <name evidence="2" type="ORF">K7C98_12595</name>
</gene>
<reference evidence="2" key="1">
    <citation type="submission" date="2021-08" db="EMBL/GenBank/DDBJ databases">
        <authorList>
            <person name="Stevens D.C."/>
        </authorList>
    </citation>
    <scope>NUCLEOTIDE SEQUENCE</scope>
    <source>
        <strain evidence="2">DSM 53165</strain>
    </source>
</reference>
<evidence type="ECO:0000313" key="2">
    <source>
        <dbReference type="EMBL" id="MBZ5710095.1"/>
    </source>
</evidence>
<dbReference type="EMBL" id="JAIRAU010000011">
    <property type="protein sequence ID" value="MBZ5710095.1"/>
    <property type="molecule type" value="Genomic_DNA"/>
</dbReference>
<dbReference type="Gene3D" id="2.60.200.20">
    <property type="match status" value="1"/>
</dbReference>
<comment type="caution">
    <text evidence="2">The sequence shown here is derived from an EMBL/GenBank/DDBJ whole genome shotgun (WGS) entry which is preliminary data.</text>
</comment>
<sequence length="279" mass="31195">MSRPRRGIVELCWGPQQGSKAVITPGQRWTIGRDPSATLSLADESLAPTHAAIEWDGERARLYHLGGEALTLLSGQAVTTAAPIEHGEWIRVGAVDLLFHVEALTPTPWSREPDDEAAAARALAGLQRVPGQLFAVLDTGSEPRIAELVRESVAPWRSLFDGVEGARLQEAAPHVVNVSADPRLRDDLVREGWGYRWGVWLVSDKSLHEVRQHLRKFLLVQREGTPEPTYFRFYDPGVLRVFLESCTPAELTQWFGTVIRCHICEDIDDPSGWWRLDAR</sequence>
<feature type="domain" description="FHA" evidence="1">
    <location>
        <begin position="28"/>
        <end position="78"/>
    </location>
</feature>
<dbReference type="Pfam" id="PF16697">
    <property type="entry name" value="Yop-YscD_cpl"/>
    <property type="match status" value="1"/>
</dbReference>
<dbReference type="InterPro" id="IPR008984">
    <property type="entry name" value="SMAD_FHA_dom_sf"/>
</dbReference>
<name>A0ABS7TPI1_9BACT</name>
<proteinExistence type="predicted"/>
<dbReference type="SUPFAM" id="SSF49879">
    <property type="entry name" value="SMAD/FHA domain"/>
    <property type="match status" value="1"/>
</dbReference>
<evidence type="ECO:0000259" key="1">
    <source>
        <dbReference type="SMART" id="SM00240"/>
    </source>
</evidence>